<feature type="transmembrane region" description="Helical" evidence="9">
    <location>
        <begin position="313"/>
        <end position="340"/>
    </location>
</feature>
<dbReference type="InterPro" id="IPR036739">
    <property type="entry name" value="SLC41_membr_dom_sf"/>
</dbReference>
<evidence type="ECO:0000313" key="11">
    <source>
        <dbReference type="EMBL" id="OQK17752.1"/>
    </source>
</evidence>
<dbReference type="PANTHER" id="PTHR41394">
    <property type="entry name" value="MAGNESIUM TRANSPORTER MGTE"/>
    <property type="match status" value="1"/>
</dbReference>
<dbReference type="Gene3D" id="1.10.357.20">
    <property type="entry name" value="SLC41 divalent cation transporters, integral membrane domain"/>
    <property type="match status" value="1"/>
</dbReference>
<feature type="transmembrane region" description="Helical" evidence="9">
    <location>
        <begin position="287"/>
        <end position="307"/>
    </location>
</feature>
<dbReference type="InterPro" id="IPR038076">
    <property type="entry name" value="MgtE_N_sf"/>
</dbReference>
<dbReference type="RefSeq" id="WP_080522361.1">
    <property type="nucleotide sequence ID" value="NZ_LPUF01000001.1"/>
</dbReference>
<dbReference type="Pfam" id="PF01769">
    <property type="entry name" value="MgtE"/>
    <property type="match status" value="1"/>
</dbReference>
<comment type="subcellular location">
    <subcellularLocation>
        <location evidence="1">Membrane</location>
        <topology evidence="1">Multi-pass membrane protein</topology>
    </subcellularLocation>
</comment>
<comment type="similarity">
    <text evidence="2">Belongs to the SLC41A transporter family.</text>
</comment>
<evidence type="ECO:0000256" key="8">
    <source>
        <dbReference type="PROSITE-ProRule" id="PRU00703"/>
    </source>
</evidence>
<dbReference type="SUPFAM" id="SSF161093">
    <property type="entry name" value="MgtE membrane domain-like"/>
    <property type="match status" value="1"/>
</dbReference>
<dbReference type="PROSITE" id="PS51371">
    <property type="entry name" value="CBS"/>
    <property type="match status" value="1"/>
</dbReference>
<proteinExistence type="inferred from homology"/>
<evidence type="ECO:0000259" key="10">
    <source>
        <dbReference type="PROSITE" id="PS51371"/>
    </source>
</evidence>
<dbReference type="Pfam" id="PF00571">
    <property type="entry name" value="CBS"/>
    <property type="match status" value="1"/>
</dbReference>
<keyword evidence="5" id="KW-0460">Magnesium</keyword>
<dbReference type="InterPro" id="IPR046342">
    <property type="entry name" value="CBS_dom_sf"/>
</dbReference>
<accession>A0A1V8M8A1</accession>
<dbReference type="AlphaFoldDB" id="A0A1V8M8A1"/>
<evidence type="ECO:0000256" key="9">
    <source>
        <dbReference type="SAM" id="Phobius"/>
    </source>
</evidence>
<dbReference type="Pfam" id="PF03448">
    <property type="entry name" value="MgtE_N"/>
    <property type="match status" value="1"/>
</dbReference>
<keyword evidence="4 9" id="KW-0812">Transmembrane</keyword>
<keyword evidence="12" id="KW-1185">Reference proteome</keyword>
<name>A0A1V8M8A1_9GAMM</name>
<evidence type="ECO:0000256" key="4">
    <source>
        <dbReference type="ARBA" id="ARBA00022692"/>
    </source>
</evidence>
<evidence type="ECO:0000256" key="3">
    <source>
        <dbReference type="ARBA" id="ARBA00022448"/>
    </source>
</evidence>
<keyword evidence="8" id="KW-0129">CBS domain</keyword>
<dbReference type="GO" id="GO:0008324">
    <property type="term" value="F:monoatomic cation transmembrane transporter activity"/>
    <property type="evidence" value="ECO:0007669"/>
    <property type="project" value="InterPro"/>
</dbReference>
<dbReference type="EMBL" id="LPUF01000001">
    <property type="protein sequence ID" value="OQK17752.1"/>
    <property type="molecule type" value="Genomic_DNA"/>
</dbReference>
<evidence type="ECO:0000256" key="5">
    <source>
        <dbReference type="ARBA" id="ARBA00022842"/>
    </source>
</evidence>
<keyword evidence="7 9" id="KW-0472">Membrane</keyword>
<dbReference type="STRING" id="1420851.AU255_07775"/>
<reference evidence="11 12" key="1">
    <citation type="submission" date="2015-12" db="EMBL/GenBank/DDBJ databases">
        <authorList>
            <person name="Shamseldin A."/>
            <person name="Moawad H."/>
            <person name="Abd El-Rahim W.M."/>
            <person name="Sadowsky M.J."/>
        </authorList>
    </citation>
    <scope>NUCLEOTIDE SEQUENCE [LARGE SCALE GENOMIC DNA]</scope>
    <source>
        <strain evidence="11 12">WF1</strain>
    </source>
</reference>
<dbReference type="GO" id="GO:0016020">
    <property type="term" value="C:membrane"/>
    <property type="evidence" value="ECO:0007669"/>
    <property type="project" value="UniProtKB-SubCell"/>
</dbReference>
<dbReference type="SMART" id="SM00924">
    <property type="entry name" value="MgtE_N"/>
    <property type="match status" value="1"/>
</dbReference>
<dbReference type="PANTHER" id="PTHR41394:SF5">
    <property type="entry name" value="SLC41A_MGTE INTEGRAL MEMBRANE DOMAIN-CONTAINING PROTEIN"/>
    <property type="match status" value="1"/>
</dbReference>
<dbReference type="Gene3D" id="1.25.60.10">
    <property type="entry name" value="MgtE N-terminal domain-like"/>
    <property type="match status" value="1"/>
</dbReference>
<evidence type="ECO:0000256" key="6">
    <source>
        <dbReference type="ARBA" id="ARBA00022989"/>
    </source>
</evidence>
<evidence type="ECO:0000256" key="2">
    <source>
        <dbReference type="ARBA" id="ARBA00009749"/>
    </source>
</evidence>
<comment type="caution">
    <text evidence="11">The sequence shown here is derived from an EMBL/GenBank/DDBJ whole genome shotgun (WGS) entry which is preliminary data.</text>
</comment>
<gene>
    <name evidence="11" type="ORF">AU255_07775</name>
</gene>
<dbReference type="SUPFAM" id="SSF158791">
    <property type="entry name" value="MgtE N-terminal domain-like"/>
    <property type="match status" value="1"/>
</dbReference>
<keyword evidence="3" id="KW-0813">Transport</keyword>
<feature type="domain" description="CBS" evidence="10">
    <location>
        <begin position="205"/>
        <end position="262"/>
    </location>
</feature>
<sequence length="450" mass="50258">MLTTEDNLKKHQIHGIEKGTEPPSQIAKQLNQQYETDIGVFFAEVAKLPLEILCKVLFELPSHVFEETLSRIPHKKMATALSYLTSDDLTDFLQRVKQYDQNYAKSTYHLLAPDEQAEVAHLSQFPADQAGAYMQMEMLSAELTDTLAHVKQQVRAFRREEPNSPIYKLFVVDAEQHLVATLHFTDLLLFDERNTMQEIIAQAVIHHHKPLSVHNSTPIEKVIHLFEEYELSVIAVINDEEQLQGRIVFEDIYDLIRMQEQSQALKMAGADKDAEEESLESARKARLHWLFINLAALLCAVFVVNVYKETIEQIVALAVLMPIVAALGGNVGNQAVTVTVRKIALGQIDWQNAFPVIKREIIMSSINGLIMGAIVSSITFIWFHQALLGLVIAMAIIINLAVAGLMGSMIPLLIKKFGGDPAIASPLLLTTATDAIGFFVFLGLAELILI</sequence>
<dbReference type="InterPro" id="IPR000644">
    <property type="entry name" value="CBS_dom"/>
</dbReference>
<protein>
    <recommendedName>
        <fullName evidence="10">CBS domain-containing protein</fullName>
    </recommendedName>
</protein>
<evidence type="ECO:0000256" key="7">
    <source>
        <dbReference type="ARBA" id="ARBA00023136"/>
    </source>
</evidence>
<dbReference type="Proteomes" id="UP000191980">
    <property type="component" value="Unassembled WGS sequence"/>
</dbReference>
<evidence type="ECO:0000313" key="12">
    <source>
        <dbReference type="Proteomes" id="UP000191980"/>
    </source>
</evidence>
<dbReference type="SUPFAM" id="SSF54631">
    <property type="entry name" value="CBS-domain pair"/>
    <property type="match status" value="1"/>
</dbReference>
<organism evidence="11 12">
    <name type="scientific">Methyloprofundus sedimenti</name>
    <dbReference type="NCBI Taxonomy" id="1420851"/>
    <lineage>
        <taxon>Bacteria</taxon>
        <taxon>Pseudomonadati</taxon>
        <taxon>Pseudomonadota</taxon>
        <taxon>Gammaproteobacteria</taxon>
        <taxon>Methylococcales</taxon>
        <taxon>Methylococcaceae</taxon>
        <taxon>Methyloprofundus</taxon>
    </lineage>
</organism>
<feature type="transmembrane region" description="Helical" evidence="9">
    <location>
        <begin position="426"/>
        <end position="449"/>
    </location>
</feature>
<feature type="transmembrane region" description="Helical" evidence="9">
    <location>
        <begin position="389"/>
        <end position="414"/>
    </location>
</feature>
<dbReference type="InterPro" id="IPR006667">
    <property type="entry name" value="SLC41_membr_dom"/>
</dbReference>
<keyword evidence="6 9" id="KW-1133">Transmembrane helix</keyword>
<dbReference type="Gene3D" id="3.10.580.10">
    <property type="entry name" value="CBS-domain"/>
    <property type="match status" value="1"/>
</dbReference>
<feature type="transmembrane region" description="Helical" evidence="9">
    <location>
        <begin position="361"/>
        <end position="383"/>
    </location>
</feature>
<dbReference type="InterPro" id="IPR006668">
    <property type="entry name" value="Mg_transptr_MgtE_intracell_dom"/>
</dbReference>
<evidence type="ECO:0000256" key="1">
    <source>
        <dbReference type="ARBA" id="ARBA00004141"/>
    </source>
</evidence>